<sequence length="405" mass="45967">MNILMISSTFPYPPTRGGTQVRTFNLLKHLSKNHEITIMTRPNSDVSRTDIEALERFVKEVKVFPYSNSPHPSILGKINRFYDFIMQGTPPNVRQVYSADIQFWLDRAIDSQKFDVITCEHSVNEIFVRPHWQKKLKTVVNIHSLAYRTCKNQLEIGVSPNPIRDTLYLPLLERYERRFCQKFNAIVVTTSEDKQQMEELNINRPVIVIPNGVDLEMFPYRQRDPSGYQIIMTGGLDYSSNIDAVRFFSLEVFPILQQKYPEVTLILVGSNPAPSVIELTKNSQITVTGRVPSMAEYLHHATICVVAMRSGFGIKNKTLESMAAGVPVVASDRGLEGLTVEGNNVPLAALRANSIEEYCTAVSSLFESAELREKLSRNARKLIEDNYTWQQAAAKYEQVLIADIC</sequence>
<evidence type="ECO:0000259" key="1">
    <source>
        <dbReference type="Pfam" id="PF13439"/>
    </source>
</evidence>
<name>A0A0A1VXN9_MICAE</name>
<dbReference type="SUPFAM" id="SSF53756">
    <property type="entry name" value="UDP-Glycosyltransferase/glycogen phosphorylase"/>
    <property type="match status" value="1"/>
</dbReference>
<reference evidence="3" key="1">
    <citation type="journal article" date="2015" name="Genome">
        <title>Whole Genome Sequence of the Non-Microcystin-Producing Microcystis aeruginosa Strain NIES-44.</title>
        <authorList>
            <person name="Okano K."/>
            <person name="Miyata N."/>
            <person name="Ozaki Y."/>
        </authorList>
    </citation>
    <scope>NUCLEOTIDE SEQUENCE [LARGE SCALE GENOMIC DNA]</scope>
    <source>
        <strain evidence="3">NIES-44</strain>
    </source>
</reference>
<dbReference type="Gene3D" id="3.40.50.2000">
    <property type="entry name" value="Glycogen Phosphorylase B"/>
    <property type="match status" value="2"/>
</dbReference>
<accession>A0A0A1VXN9</accession>
<gene>
    <name evidence="2" type="ORF">N44_02838</name>
</gene>
<organism evidence="2 3">
    <name type="scientific">Microcystis aeruginosa NIES-44</name>
    <dbReference type="NCBI Taxonomy" id="449439"/>
    <lineage>
        <taxon>Bacteria</taxon>
        <taxon>Bacillati</taxon>
        <taxon>Cyanobacteriota</taxon>
        <taxon>Cyanophyceae</taxon>
        <taxon>Oscillatoriophycideae</taxon>
        <taxon>Chroococcales</taxon>
        <taxon>Microcystaceae</taxon>
        <taxon>Microcystis</taxon>
    </lineage>
</organism>
<feature type="domain" description="Glycosyltransferase subfamily 4-like N-terminal" evidence="1">
    <location>
        <begin position="17"/>
        <end position="216"/>
    </location>
</feature>
<dbReference type="InterPro" id="IPR050194">
    <property type="entry name" value="Glycosyltransferase_grp1"/>
</dbReference>
<dbReference type="RefSeq" id="WP_080754314.1">
    <property type="nucleotide sequence ID" value="NZ_BBPA01000053.1"/>
</dbReference>
<evidence type="ECO:0000313" key="2">
    <source>
        <dbReference type="EMBL" id="GAL94258.1"/>
    </source>
</evidence>
<dbReference type="Proteomes" id="UP000030321">
    <property type="component" value="Unassembled WGS sequence"/>
</dbReference>
<dbReference type="EMBL" id="BBPA01000053">
    <property type="protein sequence ID" value="GAL94258.1"/>
    <property type="molecule type" value="Genomic_DNA"/>
</dbReference>
<dbReference type="Pfam" id="PF13692">
    <property type="entry name" value="Glyco_trans_1_4"/>
    <property type="match status" value="1"/>
</dbReference>
<dbReference type="CDD" id="cd03801">
    <property type="entry name" value="GT4_PimA-like"/>
    <property type="match status" value="1"/>
</dbReference>
<dbReference type="PANTHER" id="PTHR45947:SF3">
    <property type="entry name" value="SULFOQUINOVOSYL TRANSFERASE SQD2"/>
    <property type="match status" value="1"/>
</dbReference>
<dbReference type="PANTHER" id="PTHR45947">
    <property type="entry name" value="SULFOQUINOVOSYL TRANSFERASE SQD2"/>
    <property type="match status" value="1"/>
</dbReference>
<proteinExistence type="predicted"/>
<protein>
    <submittedName>
        <fullName evidence="2">Glycosyltransferase</fullName>
    </submittedName>
</protein>
<dbReference type="InterPro" id="IPR028098">
    <property type="entry name" value="Glyco_trans_4-like_N"/>
</dbReference>
<dbReference type="GO" id="GO:0016757">
    <property type="term" value="F:glycosyltransferase activity"/>
    <property type="evidence" value="ECO:0007669"/>
    <property type="project" value="TreeGrafter"/>
</dbReference>
<dbReference type="Pfam" id="PF13439">
    <property type="entry name" value="Glyco_transf_4"/>
    <property type="match status" value="1"/>
</dbReference>
<comment type="caution">
    <text evidence="2">The sequence shown here is derived from an EMBL/GenBank/DDBJ whole genome shotgun (WGS) entry which is preliminary data.</text>
</comment>
<dbReference type="AlphaFoldDB" id="A0A0A1VXN9"/>
<keyword evidence="2" id="KW-0808">Transferase</keyword>
<evidence type="ECO:0000313" key="3">
    <source>
        <dbReference type="Proteomes" id="UP000030321"/>
    </source>
</evidence>